<dbReference type="Pfam" id="PF23562">
    <property type="entry name" value="AMP-binding_C_3"/>
    <property type="match status" value="1"/>
</dbReference>
<dbReference type="Pfam" id="PF00501">
    <property type="entry name" value="AMP-binding"/>
    <property type="match status" value="1"/>
</dbReference>
<evidence type="ECO:0000256" key="2">
    <source>
        <dbReference type="ARBA" id="ARBA00022832"/>
    </source>
</evidence>
<comment type="caution">
    <text evidence="5">The sequence shown here is derived from an EMBL/GenBank/DDBJ whole genome shotgun (WGS) entry which is preliminary data.</text>
</comment>
<keyword evidence="3" id="KW-0443">Lipid metabolism</keyword>
<evidence type="ECO:0000256" key="1">
    <source>
        <dbReference type="ARBA" id="ARBA00022598"/>
    </source>
</evidence>
<proteinExistence type="predicted"/>
<protein>
    <submittedName>
        <fullName evidence="5">Long-chain acyl-CoA synthetase</fullName>
        <ecNumber evidence="5">6.2.1.3</ecNumber>
    </submittedName>
</protein>
<dbReference type="InterPro" id="IPR020845">
    <property type="entry name" value="AMP-binding_CS"/>
</dbReference>
<evidence type="ECO:0000313" key="6">
    <source>
        <dbReference type="Proteomes" id="UP001549320"/>
    </source>
</evidence>
<accession>A0ABV2QAP0</accession>
<dbReference type="GO" id="GO:0004467">
    <property type="term" value="F:long-chain fatty acid-CoA ligase activity"/>
    <property type="evidence" value="ECO:0007669"/>
    <property type="project" value="UniProtKB-EC"/>
</dbReference>
<dbReference type="InterPro" id="IPR000873">
    <property type="entry name" value="AMP-dep_synth/lig_dom"/>
</dbReference>
<dbReference type="SUPFAM" id="SSF56801">
    <property type="entry name" value="Acetyl-CoA synthetase-like"/>
    <property type="match status" value="1"/>
</dbReference>
<evidence type="ECO:0000256" key="3">
    <source>
        <dbReference type="ARBA" id="ARBA00023098"/>
    </source>
</evidence>
<sequence>MKQRKRHPIASLALQAREGSATLPALLRYRATMEPERLALRHKERGVWNPITWSDYYRRVSELALFLESRGIGAGDAVAIVGDGTPSWFYSDLAIQTIGGVSVGVYPTNPWPELQYIVRHCRARVVVCGDQEQVDKVLDAMREDGGLPALELILVVDAKGMLHYEEPNLVRLTDALQEGARLASQAGASERLGRCIETLRPEQDAIIVYTSGTTGMPKGARISHRSILTASLRLGEVYGFEGRALSALCYLPLCHVAERLFSTVTQLVWNGVVNFAESIETVGTDLRETAPTYFLGVPRIWEKIQRDTQIAAREAHPLARAAFRFALRQGERLATSALGGDPVPLSVWHRLQERLLHVLFFGNLLAGLGLDRMFFAAAGGAPVPEHTTRFFRAIGLQVHEVYGMTETCGLINVQRPGALRVGWAGPPVQGIEERLGADGELLVRGDMVFSGYLHDELATRAAMEGGWLHTGDIAERDDATGDIRIVDRKKSILITSAGKNITPSLIENALKESTYVEEAILLGDGRHFLAALIQIDLVTVGQWAQERGLAYTNYAHLAGLQEVYDLVDSQVQAVNARFARVENVRKFVVLRKQLDHDDGEVTATMKVRRNAVERKFRSEIESIYGPDALKEVT</sequence>
<dbReference type="Proteomes" id="UP001549320">
    <property type="component" value="Unassembled WGS sequence"/>
</dbReference>
<keyword evidence="2" id="KW-0276">Fatty acid metabolism</keyword>
<evidence type="ECO:0000313" key="5">
    <source>
        <dbReference type="EMBL" id="MET4578111.1"/>
    </source>
</evidence>
<dbReference type="EMBL" id="JBEPSH010000006">
    <property type="protein sequence ID" value="MET4578111.1"/>
    <property type="molecule type" value="Genomic_DNA"/>
</dbReference>
<dbReference type="InterPro" id="IPR042099">
    <property type="entry name" value="ANL_N_sf"/>
</dbReference>
<feature type="domain" description="AMP-dependent synthetase/ligase" evidence="4">
    <location>
        <begin position="29"/>
        <end position="453"/>
    </location>
</feature>
<gene>
    <name evidence="5" type="ORF">ABIE13_003227</name>
</gene>
<dbReference type="PROSITE" id="PS00455">
    <property type="entry name" value="AMP_BINDING"/>
    <property type="match status" value="1"/>
</dbReference>
<dbReference type="PANTHER" id="PTHR43272">
    <property type="entry name" value="LONG-CHAIN-FATTY-ACID--COA LIGASE"/>
    <property type="match status" value="1"/>
</dbReference>
<keyword evidence="1 5" id="KW-0436">Ligase</keyword>
<evidence type="ECO:0000259" key="4">
    <source>
        <dbReference type="Pfam" id="PF00501"/>
    </source>
</evidence>
<dbReference type="PANTHER" id="PTHR43272:SF32">
    <property type="entry name" value="AMP-DEPENDENT SYNTHETASE_LIGASE DOMAIN-CONTAINING PROTEIN"/>
    <property type="match status" value="1"/>
</dbReference>
<organism evidence="5 6">
    <name type="scientific">Ottowia thiooxydans</name>
    <dbReference type="NCBI Taxonomy" id="219182"/>
    <lineage>
        <taxon>Bacteria</taxon>
        <taxon>Pseudomonadati</taxon>
        <taxon>Pseudomonadota</taxon>
        <taxon>Betaproteobacteria</taxon>
        <taxon>Burkholderiales</taxon>
        <taxon>Comamonadaceae</taxon>
        <taxon>Ottowia</taxon>
    </lineage>
</organism>
<reference evidence="5 6" key="1">
    <citation type="submission" date="2024-06" db="EMBL/GenBank/DDBJ databases">
        <title>Sorghum-associated microbial communities from plants grown in Nebraska, USA.</title>
        <authorList>
            <person name="Schachtman D."/>
        </authorList>
    </citation>
    <scope>NUCLEOTIDE SEQUENCE [LARGE SCALE GENOMIC DNA]</scope>
    <source>
        <strain evidence="5 6">2709</strain>
    </source>
</reference>
<name>A0ABV2QAP0_9BURK</name>
<keyword evidence="6" id="KW-1185">Reference proteome</keyword>
<dbReference type="Gene3D" id="3.40.50.12780">
    <property type="entry name" value="N-terminal domain of ligase-like"/>
    <property type="match status" value="2"/>
</dbReference>
<dbReference type="EC" id="6.2.1.3" evidence="5"/>